<evidence type="ECO:0000313" key="3">
    <source>
        <dbReference type="Proteomes" id="UP000007394"/>
    </source>
</evidence>
<organism evidence="2 3">
    <name type="scientific">Ignavibacterium album (strain DSM 19864 / JCM 16511 / NBRC 101810 / Mat9-16)</name>
    <dbReference type="NCBI Taxonomy" id="945713"/>
    <lineage>
        <taxon>Bacteria</taxon>
        <taxon>Pseudomonadati</taxon>
        <taxon>Ignavibacteriota</taxon>
        <taxon>Ignavibacteria</taxon>
        <taxon>Ignavibacteriales</taxon>
        <taxon>Ignavibacteriaceae</taxon>
        <taxon>Ignavibacterium</taxon>
    </lineage>
</organism>
<gene>
    <name evidence="2" type="ordered locus">IALB_2018</name>
</gene>
<dbReference type="KEGG" id="ial:IALB_2018"/>
<keyword evidence="3" id="KW-1185">Reference proteome</keyword>
<feature type="transmembrane region" description="Helical" evidence="1">
    <location>
        <begin position="6"/>
        <end position="23"/>
    </location>
</feature>
<protein>
    <submittedName>
        <fullName evidence="2">Uncharacterized protein</fullName>
    </submittedName>
</protein>
<proteinExistence type="predicted"/>
<dbReference type="Proteomes" id="UP000007394">
    <property type="component" value="Chromosome"/>
</dbReference>
<feature type="transmembrane region" description="Helical" evidence="1">
    <location>
        <begin position="30"/>
        <end position="51"/>
    </location>
</feature>
<name>I0AL66_IGNAJ</name>
<reference evidence="2 3" key="1">
    <citation type="journal article" date="2012" name="Front. Microbiol.">
        <title>Complete genome of Ignavibacterium album, a metabolically versatile, flagellated, facultative anaerobe from the phylum Chlorobi.</title>
        <authorList>
            <person name="Liu Z."/>
            <person name="Frigaard N.-U."/>
            <person name="Vogl K."/>
            <person name="Iino T."/>
            <person name="Ohkuma M."/>
            <person name="Overmann J."/>
            <person name="Bryant D.A."/>
        </authorList>
    </citation>
    <scope>NUCLEOTIDE SEQUENCE [LARGE SCALE GENOMIC DNA]</scope>
    <source>
        <strain evidence="3">DSM 19864 / JCM 16511 / NBRC 101810 / Mat9-16</strain>
    </source>
</reference>
<dbReference type="EMBL" id="CP003418">
    <property type="protein sequence ID" value="AFH49723.1"/>
    <property type="molecule type" value="Genomic_DNA"/>
</dbReference>
<evidence type="ECO:0000313" key="2">
    <source>
        <dbReference type="EMBL" id="AFH49723.1"/>
    </source>
</evidence>
<keyword evidence="1" id="KW-0812">Transmembrane</keyword>
<keyword evidence="1" id="KW-1133">Transmembrane helix</keyword>
<keyword evidence="1" id="KW-0472">Membrane</keyword>
<dbReference type="STRING" id="945713.IALB_2018"/>
<feature type="transmembrane region" description="Helical" evidence="1">
    <location>
        <begin position="57"/>
        <end position="74"/>
    </location>
</feature>
<dbReference type="RefSeq" id="WP_014560872.1">
    <property type="nucleotide sequence ID" value="NC_017464.1"/>
</dbReference>
<sequence>MDFQVIIILIFFTLFGIVSVVTNKLESKSIYLTKIIAISIAILILLVEAIINVEKRFISLLFVLIGLSFLYKQYKLIKNVKVNSEK</sequence>
<evidence type="ECO:0000256" key="1">
    <source>
        <dbReference type="SAM" id="Phobius"/>
    </source>
</evidence>
<dbReference type="HOGENOM" id="CLU_2493711_0_0_10"/>
<dbReference type="AlphaFoldDB" id="I0AL66"/>
<accession>I0AL66</accession>